<accession>A0A830E4C4</accession>
<protein>
    <recommendedName>
        <fullName evidence="3">Sugar phosphate isomerase/epimerase</fullName>
    </recommendedName>
</protein>
<evidence type="ECO:0000313" key="2">
    <source>
        <dbReference type="Proteomes" id="UP000657075"/>
    </source>
</evidence>
<reference evidence="1" key="2">
    <citation type="submission" date="2020-09" db="EMBL/GenBank/DDBJ databases">
        <authorList>
            <person name="Sun Q."/>
            <person name="Ohkuma M."/>
        </authorList>
    </citation>
    <scope>NUCLEOTIDE SEQUENCE</scope>
    <source>
        <strain evidence="1">JCM 11219</strain>
    </source>
</reference>
<dbReference type="SUPFAM" id="SSF51658">
    <property type="entry name" value="Xylose isomerase-like"/>
    <property type="match status" value="1"/>
</dbReference>
<organism evidence="1 2">
    <name type="scientific">Vulcanisaeta souniana JCM 11219</name>
    <dbReference type="NCBI Taxonomy" id="1293586"/>
    <lineage>
        <taxon>Archaea</taxon>
        <taxon>Thermoproteota</taxon>
        <taxon>Thermoprotei</taxon>
        <taxon>Thermoproteales</taxon>
        <taxon>Thermoproteaceae</taxon>
        <taxon>Vulcanisaeta</taxon>
    </lineage>
</organism>
<proteinExistence type="predicted"/>
<comment type="caution">
    <text evidence="1">The sequence shown here is derived from an EMBL/GenBank/DDBJ whole genome shotgun (WGS) entry which is preliminary data.</text>
</comment>
<gene>
    <name evidence="1" type="ORF">GCM10007112_03380</name>
</gene>
<reference evidence="1" key="1">
    <citation type="journal article" date="2014" name="Int. J. Syst. Evol. Microbiol.">
        <title>Complete genome sequence of Corynebacterium casei LMG S-19264T (=DSM 44701T), isolated from a smear-ripened cheese.</title>
        <authorList>
            <consortium name="US DOE Joint Genome Institute (JGI-PGF)"/>
            <person name="Walter F."/>
            <person name="Albersmeier A."/>
            <person name="Kalinowski J."/>
            <person name="Ruckert C."/>
        </authorList>
    </citation>
    <scope>NUCLEOTIDE SEQUENCE</scope>
    <source>
        <strain evidence="1">JCM 11219</strain>
    </source>
</reference>
<name>A0A830E4C4_9CREN</name>
<dbReference type="AlphaFoldDB" id="A0A830E4C4"/>
<dbReference type="InterPro" id="IPR036237">
    <property type="entry name" value="Xyl_isomerase-like_sf"/>
</dbReference>
<evidence type="ECO:0000313" key="1">
    <source>
        <dbReference type="EMBL" id="GGI69707.1"/>
    </source>
</evidence>
<sequence>MTIVDLLISVRPIRDLPRLNAQVELDIGGFPRLNEFLPALAVELEDLGLRVNQVRVGHLRRRGDAERFISLLDYLNVDSMTARPGINDVNTLAEILDEASTYGVRIIWEFGVGNYLANTSEVIEFANEVSPHRLNLAIHVARERGLRDFIRRFVELSGYVKAIYFSNKKSGYFGLPIFDGSIDFLKLMKVLQVLRYDDNIVLHYLPSYYGRYGVDLEVLNSFINSLGSGGADKRLIKSIEKIVSEMLSQG</sequence>
<dbReference type="Proteomes" id="UP000657075">
    <property type="component" value="Unassembled WGS sequence"/>
</dbReference>
<dbReference type="Gene3D" id="3.20.20.150">
    <property type="entry name" value="Divalent-metal-dependent TIM barrel enzymes"/>
    <property type="match status" value="1"/>
</dbReference>
<dbReference type="EMBL" id="BMNM01000001">
    <property type="protein sequence ID" value="GGI69707.1"/>
    <property type="molecule type" value="Genomic_DNA"/>
</dbReference>
<evidence type="ECO:0008006" key="3">
    <source>
        <dbReference type="Google" id="ProtNLM"/>
    </source>
</evidence>